<name>A0A4S2LQ86_OPIFE</name>
<dbReference type="STRING" id="147828.A0A4S2LQ86"/>
<reference evidence="3 4" key="1">
    <citation type="journal article" date="2019" name="BMC Genomics">
        <title>New insights from Opisthorchis felineus genome: update on genomics of the epidemiologically important liver flukes.</title>
        <authorList>
            <person name="Ershov N.I."/>
            <person name="Mordvinov V.A."/>
            <person name="Prokhortchouk E.B."/>
            <person name="Pakharukova M.Y."/>
            <person name="Gunbin K.V."/>
            <person name="Ustyantsev K."/>
            <person name="Genaev M.A."/>
            <person name="Blinov A.G."/>
            <person name="Mazur A."/>
            <person name="Boulygina E."/>
            <person name="Tsygankova S."/>
            <person name="Khrameeva E."/>
            <person name="Chekanov N."/>
            <person name="Fan G."/>
            <person name="Xiao A."/>
            <person name="Zhang H."/>
            <person name="Xu X."/>
            <person name="Yang H."/>
            <person name="Solovyev V."/>
            <person name="Lee S.M."/>
            <person name="Liu X."/>
            <person name="Afonnikov D.A."/>
            <person name="Skryabin K.G."/>
        </authorList>
    </citation>
    <scope>NUCLEOTIDE SEQUENCE [LARGE SCALE GENOMIC DNA]</scope>
    <source>
        <strain evidence="3">AK-0245</strain>
        <tissue evidence="3">Whole organism</tissue>
    </source>
</reference>
<dbReference type="OrthoDB" id="5570127at2759"/>
<protein>
    <recommendedName>
        <fullName evidence="2">PIK-related kinase FAT domain-containing protein</fullName>
    </recommendedName>
</protein>
<dbReference type="InterPro" id="IPR011989">
    <property type="entry name" value="ARM-like"/>
</dbReference>
<feature type="compositionally biased region" description="Low complexity" evidence="1">
    <location>
        <begin position="3993"/>
        <end position="4019"/>
    </location>
</feature>
<feature type="region of interest" description="Disordered" evidence="1">
    <location>
        <begin position="4729"/>
        <end position="4751"/>
    </location>
</feature>
<feature type="region of interest" description="Disordered" evidence="1">
    <location>
        <begin position="3569"/>
        <end position="3595"/>
    </location>
</feature>
<dbReference type="InterPro" id="IPR016024">
    <property type="entry name" value="ARM-type_fold"/>
</dbReference>
<dbReference type="Pfam" id="PF02259">
    <property type="entry name" value="FAT"/>
    <property type="match status" value="1"/>
</dbReference>
<organism evidence="3 4">
    <name type="scientific">Opisthorchis felineus</name>
    <dbReference type="NCBI Taxonomy" id="147828"/>
    <lineage>
        <taxon>Eukaryota</taxon>
        <taxon>Metazoa</taxon>
        <taxon>Spiralia</taxon>
        <taxon>Lophotrochozoa</taxon>
        <taxon>Platyhelminthes</taxon>
        <taxon>Trematoda</taxon>
        <taxon>Digenea</taxon>
        <taxon>Opisthorchiida</taxon>
        <taxon>Opisthorchiata</taxon>
        <taxon>Opisthorchiidae</taxon>
        <taxon>Opisthorchis</taxon>
    </lineage>
</organism>
<accession>A0A4S2LQ86</accession>
<dbReference type="PANTHER" id="PTHR11139">
    <property type="entry name" value="ATAXIA TELANGIECTASIA MUTATED ATM -RELATED"/>
    <property type="match status" value="1"/>
</dbReference>
<dbReference type="InterPro" id="IPR046805">
    <property type="entry name" value="Tra1_ring"/>
</dbReference>
<feature type="region of interest" description="Disordered" evidence="1">
    <location>
        <begin position="2874"/>
        <end position="2894"/>
    </location>
</feature>
<dbReference type="Pfam" id="PF20175">
    <property type="entry name" value="Tra1_central"/>
    <property type="match status" value="1"/>
</dbReference>
<dbReference type="PANTHER" id="PTHR11139:SF1">
    <property type="entry name" value="TRANSFORMATION_TRANSCRIPTION DOMAIN-ASSOCIATED PROTEIN"/>
    <property type="match status" value="1"/>
</dbReference>
<feature type="region of interest" description="Disordered" evidence="1">
    <location>
        <begin position="1329"/>
        <end position="1420"/>
    </location>
</feature>
<dbReference type="GO" id="GO:0006281">
    <property type="term" value="P:DNA repair"/>
    <property type="evidence" value="ECO:0007669"/>
    <property type="project" value="TreeGrafter"/>
</dbReference>
<evidence type="ECO:0000256" key="1">
    <source>
        <dbReference type="SAM" id="MobiDB-lite"/>
    </source>
</evidence>
<feature type="region of interest" description="Disordered" evidence="1">
    <location>
        <begin position="3952"/>
        <end position="4024"/>
    </location>
</feature>
<dbReference type="GO" id="GO:0035267">
    <property type="term" value="C:NuA4 histone acetyltransferase complex"/>
    <property type="evidence" value="ECO:0007669"/>
    <property type="project" value="TreeGrafter"/>
</dbReference>
<evidence type="ECO:0000313" key="4">
    <source>
        <dbReference type="Proteomes" id="UP000308267"/>
    </source>
</evidence>
<sequence>MTSTYGACSFLHLKACDFFNETLAFEDRIQSGHQLCDGLESSSTDKELPDLIHSLCERIQKFLSSTEPQILQESPIQQLRRISLEILQKVPNGDHVRPYARSILSLLFKLVEVENEENVLLCVKLIIDLHKYYRPSFSLDVTSFLTFVRRVYRGLQNETSNIFDPRSPIEVQSFDELEVGDVISKTFTITTIHTQEPKEDGTFKTYHILPKSCFSLKVMQEIPILVVLMYQLFKQHIHQDVSEFIPLIMDFINLKPTDVQRKNPRFDQDVFVDFMAAQVKTLSFLAYVIKIYQDLVERHSTNLVMGIMNLLYNCPPSVTNMRKEFFIAARHILSAPDIRPKFLGVLDELMNEDILIGQGYTVRDALRPLAYSTLADLTHHIRSDLSLAKIARAIDLYGRNMHDDTLPFSIQQMSLRLLLNLVECVRQRTVAATSTAGPSGTVASGTSSGTARHLLLQTLRLCVLKARIVAEHYLPALESSCIPETSEENAGDRPKHRLCATPTATGGAINMDTSDCGGVSITASSSTDGLKNANASSGDVNKSRTSPLAEHPSKGHLSHLDLRSLIKALMTGIRTIVTSMIQCPKGSAYGTHTSAPSTHTPKTVVAASSSRILSPDELIVLTEYFDYGTRMIAVVQIIVRDGKLFIRSHPSVKSPDERILIETFALTFAQLSPVSFQEIFSNKIHDFVMWCRQSPSYTNMALHLLSQPNKTSIFGHILLSYLVDRLDRLGDGTDESALYTRLLKLCFSSVNMAGTENEYVMKLHLRRIVQGSMQCCLTANEPTAYLTLLRTLFRSIGGGAHDKLYREFFPLLPEMLSILNRLLRSPHHANARDLLGELCVIVPVRLSTLLPYLSLLMEPLIYVLNCNTVNQGLRTLELCVDNMQPDFLHEHLYQVRGDMLLALYNSLHSSSEYVQKLSFKVLGKLGRFNRTNMSEVRRLRLDPAEGETGPELRLFLNEYRNQPIDLPLRSLVDAAIEVLQDSNVDQPTKLRSWEFLQSVCIASLDLDNKSGRFNLQLDAPYSFLQGTSFVRAVDMFVQKVLCNEWVSSSDRELFQAPCCIDGDLDRYLMVRVLAGLFLAGLNKPLRETQGDFITSVVRHLVIVWLAEHMNQIDQTLETKPPAIVAPSAAILDPIARMEDGPTLIPLMVSPEPSYVGALNGVCFKPDRECHSNRRMLDATLLIDAILFAMGQEDKQLTQPMCVLLEVVHGTVSTVFRSALSEDSGDETGVFERANRALIHLPLYSHIAHVLVDMLHHPAWYVKWGACATVICLVRLLHPTWFAIHFIPILRGLVHCIHDLSTQMSQGALAMARDCARLLMQTVFDPSNEDVLSLQPSTSLDDDESSRAPIQTGSNKRPTPNRRRQNSSTPVNQKRPMQLRRGRSASMSSSNPSSSTLSGSPEAPEQESLLDESSAGITDRCSTSKQTPLFLIDAVVLELLKALMSETPLVREEARCLLCLLSHRLDRPLSVLLAPHWRTSLGHLLPPQPPTRLYDLPASTQLAVLELNYFFGQAEGVETKSKSGNGKVPFDVCTGGAGLLKYDLAKRADRSFLIDVRALLNQVDQNNSVSPSTTASPAGTPTSEGASFALGVSRPAYKAGSPMPTVHRLRSVDLPIVACRVLSLTWYLTSQKAQNLAALFKGICCEKEAIHETAFVCLKEFVSHTPIDIELRHANVKPILQNVRQTTNLRLNTARQLSYCAQLFPSTFSERLCDAIYSHLNTLVDTLATKQNASSISTLTPPTLELCAVLVDLFHLIPLATAKHVSLLIELVIRAERALNIEPTSPLRLPLVRFLARYPAETCANLLTGSKWPYDAHAQRILLYVVGCTQGQSVAEYLKTNHHILSDLIRPTEISEQKSSTPDDSRCLLPRYGTPLTAACPRHLAIRVVHLLRNLFPNWLLHTQSITEDSPKSKYRYKALGSPSGSKSCSSSCHPVVASLLSYWRSDVFARRQAHLTLVTLNSGLREEGSSLTPPGMEFVEPEEKTDAGYSASAQHQPVTDSSLEPGLLISSGTSCWEHWDEPRLLLDCLLDCVRSDPDNCDLLFIVVIGSTRLRSVAGLYPLRTYLDTFLPTASISWHRRLFLHYVSLVRHRLTDTHGVDPCPVVIGANWNTTSGDLYRLLTHLMIPSLTCALQNTSHEEFIGVPPDPYTDNDKDLVHLFISVLLGDPDVQRSTELRVMYYQIAILFTHYVPEYIHLEGPTPQSSRLERLISFAWPCTTSSLSVVDLQEKYTGLQLLAHLISKFDTVKPMAVQVFHCLAKGTHTETKKIVNPALDVLIPAWVQGPDEQQILASTTRKIMLEDHGIQSCIHVLGIIVRHADLYYPIRRQLLPHLILIISRLSTQQLPVEQRRLALDMIDTAARWDHRCRQVLLESGMDGVEYTSSVSTSVENLYPEQSSPRLPLPLPEGAPIDKTQRDQLLNLMIRFACQAVDTSQNGNMSEASVTRALTQLEFALRSDVWGTESCELRLGFIDRYFIPEDNSNPNPSGTAVSVTGPGGSGAPSVSSASTVTGSNIPGSNAGNASSGSLGTTQTTNLLMALEVLRILFTSLESPTLLQNVKHFSPGLCTLLTRQLANVRLIRSCSNLLRAVLERFPADASHRQKITAYSELFDIYSATLKTIQESFSLYSDNGPKPTLLARLQSAFLLFNATQVQTNPHAFVDRCLVQLVKLTHRLIQDVISPGYSSGSQDTVASAQLTDLLINGLEVIKSRLNVVSNEMRKNSFGPDLCLILDRARDARLFRAVIKILRDWINVPKSEEHFAPTAREKVNFFHKLWQAYPRWIDSNPDVARELLECVYEVYVSGNLSRNQELYMKLEQAFCCSLLAPFPDIREKFTSLYLEASQLQFPLQSGTKIAGTDTTTSHPDITFTEASLNESSSAASSPRPATDLAGDREPDLLEMNSPLVCHSASLLVRLLFLFVSCNWDEAHFRDGFWLSLFLDVLLCDVDTTLPPCLSDTSNCFPVPPVVTPVTEQTTLIRSESELFKTMSSSQSELNSLLELQTRGLKDMGRVTFREGLRGLLCLTHRSPALASHLFSQLWPQLWNRLLLRQTPMESSLITDSDYLTPTLNFGPVDETSADPLTISSQNLNAAEIRAFVIPQLLRFLTSDQHVNPSEPQPSALGAFLSSLATTPDSALLYLPVPAISYIGCSYNQWYTVALFLESLCARALKSPGASEFVYSVGLPPPDSVDSSTAGCLRLSDLPSGAAALSLIALYDGLGEVDHFTAAWWYRFALNGSTESRPASVRSSPFLRCLEYAKHGLTLRALEVSLDQLAANQPLGSGQQALESITVASSAAASSNRTGSSTSARYSTPFSTSITVASACELFSEHVNRSRLHDYCVRYLKQLGQWDSLDALASSSQTSSAFSMSGPSVSGPGGSTTAGGSSVGGSAYWGLKADAAWRRSDWSEVYSSLARLANECPRSDLCRYALIQATACVAGRRASAFSGSASVVGGSDVDAYGSGNLGPSAVEIQSTVPGSPAVPISSSSSTSGASIATHTMVTMLQASELENHRVMTTMLREWRRLPMIVTNQHIPLLQTAHRAVEIVEGNSLLAQYCGGTLGGPNATLPSSTYSASPGQASSTPSSIGVPSTSNAPTSAAASVALRMHEYYKTMFKSWQSRPPAIGDDLGFWHDLFSWRQVVEETIISCHPHVQKFGSERANLVAVCERELAFSQLQLARGARKHNFPSIAQQHLDRYTRMNLPPLFEKTKQEIKLKMFDLRKDELLEGLELMEKTNIQQYEKKDRAQFFCYKAVFFSHFNKGDEATKNFGYATQMQDNLHTVWSIYGDFLENVYSGYPATKRELAVSTTGIFAMQALMEAASVTGGSERRSRADVAKCLWLLTLDDTKGQQRLARTFEERSSRVRPDAFLPWLPNLVYSLLRPEGRFVASALRGVIASHPTVLYSLLRGLQHQLSTEVRYDDKLGQLLEKESPDSNAFLSALRSRVSILGSQSKDSDSTHSRGPFASMGTSSAELDSQQRSIPGSSTLTCGTKSINTTSSNGSISATTTITSGSHTAASKKKKRVIVVMRGVEGERLAGSAISPSHPKSLDEYESTDSPVNSTSVSRKTAVRGHDASSGAGGEEATDEPDDVDLDDDNEDGDTEREDVEMLGQTVIDGKSVTSDDKFPANLGAKTGSELSAGPDSEEQSVPTQNETVGTRCLSAMVVESLHRVNVLMNQLRRRHAVRIYALDMFTNEVGGKLQPTWAEQLLAQLCSILDYLHRLSWATVSPGKSWRVKNLTKLCIPNWLASELRSVGTSCGLRTQSPFQEDDAFLKDPPLLSPPVTSPSRESVKPSTSRERSSSSSESESELEDVKPSVRSKLSDDSSGRSKGDAANKGVTKGGRTTMSKPSSVQWTTSMPAYDEVENLMTTKLAAEALADPWFSYIRERLANEMSDLEGRPILDVIQRLTRCWIPLVEARVARLPARLHLSDCGAIRLLEISSLIVGNHMPLVSPNTGCASPTPSTLPGSPCLELPGESGLFQGAASAVHSSAIGPFLQAQITNTVNSNLSAHLVIADVLPHVARIRCSAGRVSPPARRLGLRASNGRVFYYDLACLGHLITSNTAAIQHEALAGARTQFLTMARGRASTLGHLTSEGLCGPAYKRWRQNGPLQLFQLINDMLAAQPETAKRNLALFVPRIMEVGPMGLCLTEVGASAPASNVVNACAHPLPSANPVSARGLTVLTRPPPLSAVGGVNSCNATSAGTNVRPPSWALPFDRIEATGGPNSDAHQHFPYKPSLPNPPPAPVPSVIGTTGSGVCNTAGGSSAVAAEAIGRPSGVDAGCHPVCITLSGILEHSCTTWKHHTISTTATNSNVANDYASRPVVLDSAGNVVKNSLSPSSQQYATPRELVCSYYEHLMDVVKHTPRTKVDTTFLVNLFTKLSDRMPQYPHLRSPMASTLGVLPESERVSGEYSESTAAEFKRGSLVRRWAAYRMLDAESYWLLRHSVAAHLGLIALMEQLFHLTPLHPGCLVVDARSGRADARQLVFSLPHNVDMTLDLNLRSQLSSGVTDKSGPSTQLAMCFTNTMTLRAPKSYSERSTSKPDTMNDTHLTVNSGSPFWRISANPVPFRLTPNLAGFICLPGAPTNTGPFAASYTTAAQALHNSQRSHSLSSLYRTILRGDYILWHRGRQAAVHAFQLLIGEQPWPSDPLPSSDSDSDEAEGGTRRKTKLFDELGVTALRSSHVERETEQISTVTLVPDLTNEHLIQLISFTVDAMQGTLKTISEYSAPEPNSWNFMNLATDPSRLVQMSPDWLPWL</sequence>
<dbReference type="InterPro" id="IPR046807">
    <property type="entry name" value="Tra1_central"/>
</dbReference>
<proteinExistence type="predicted"/>
<dbReference type="InterPro" id="IPR050517">
    <property type="entry name" value="DDR_Repair_Kinase"/>
</dbReference>
<dbReference type="Gene3D" id="1.25.10.10">
    <property type="entry name" value="Leucine-rich Repeat Variant"/>
    <property type="match status" value="1"/>
</dbReference>
<feature type="region of interest" description="Disordered" evidence="1">
    <location>
        <begin position="525"/>
        <end position="555"/>
    </location>
</feature>
<dbReference type="GO" id="GO:0005634">
    <property type="term" value="C:nucleus"/>
    <property type="evidence" value="ECO:0007669"/>
    <property type="project" value="TreeGrafter"/>
</dbReference>
<feature type="region of interest" description="Disordered" evidence="1">
    <location>
        <begin position="5153"/>
        <end position="5174"/>
    </location>
</feature>
<dbReference type="EMBL" id="SJOL01006474">
    <property type="protein sequence ID" value="TGZ65911.1"/>
    <property type="molecule type" value="Genomic_DNA"/>
</dbReference>
<gene>
    <name evidence="3" type="ORF">CRM22_005642</name>
</gene>
<feature type="compositionally biased region" description="Polar residues" evidence="1">
    <location>
        <begin position="4058"/>
        <end position="4069"/>
    </location>
</feature>
<feature type="compositionally biased region" description="Acidic residues" evidence="1">
    <location>
        <begin position="4086"/>
        <end position="4111"/>
    </location>
</feature>
<dbReference type="Pfam" id="PF20206">
    <property type="entry name" value="Tra1_ring"/>
    <property type="match status" value="2"/>
</dbReference>
<feature type="compositionally biased region" description="Basic and acidic residues" evidence="1">
    <location>
        <begin position="4315"/>
        <end position="4337"/>
    </location>
</feature>
<dbReference type="GO" id="GO:0006355">
    <property type="term" value="P:regulation of DNA-templated transcription"/>
    <property type="evidence" value="ECO:0007669"/>
    <property type="project" value="TreeGrafter"/>
</dbReference>
<keyword evidence="4" id="KW-1185">Reference proteome</keyword>
<dbReference type="InterPro" id="IPR003151">
    <property type="entry name" value="PIK-rel_kinase_FAT"/>
</dbReference>
<dbReference type="SUPFAM" id="SSF48371">
    <property type="entry name" value="ARM repeat"/>
    <property type="match status" value="3"/>
</dbReference>
<feature type="compositionally biased region" description="Pro residues" evidence="1">
    <location>
        <begin position="4742"/>
        <end position="4751"/>
    </location>
</feature>
<feature type="compositionally biased region" description="Polar residues" evidence="1">
    <location>
        <begin position="525"/>
        <end position="546"/>
    </location>
</feature>
<dbReference type="Proteomes" id="UP000308267">
    <property type="component" value="Unassembled WGS sequence"/>
</dbReference>
<feature type="domain" description="PIK-related kinase FAT" evidence="2">
    <location>
        <begin position="3609"/>
        <end position="3842"/>
    </location>
</feature>
<feature type="compositionally biased region" description="Polar residues" evidence="1">
    <location>
        <begin position="4346"/>
        <end position="4356"/>
    </location>
</feature>
<comment type="caution">
    <text evidence="3">The sequence shown here is derived from an EMBL/GenBank/DDBJ whole genome shotgun (WGS) entry which is preliminary data.</text>
</comment>
<evidence type="ECO:0000259" key="2">
    <source>
        <dbReference type="Pfam" id="PF02259"/>
    </source>
</evidence>
<feature type="compositionally biased region" description="Basic and acidic residues" evidence="1">
    <location>
        <begin position="4293"/>
        <end position="4304"/>
    </location>
</feature>
<feature type="region of interest" description="Disordered" evidence="1">
    <location>
        <begin position="4274"/>
        <end position="4356"/>
    </location>
</feature>
<feature type="compositionally biased region" description="Low complexity" evidence="1">
    <location>
        <begin position="1383"/>
        <end position="1399"/>
    </location>
</feature>
<feature type="compositionally biased region" description="Low complexity" evidence="1">
    <location>
        <begin position="2501"/>
        <end position="2527"/>
    </location>
</feature>
<feature type="compositionally biased region" description="Polar residues" evidence="1">
    <location>
        <begin position="3569"/>
        <end position="3589"/>
    </location>
</feature>
<feature type="compositionally biased region" description="Polar residues" evidence="1">
    <location>
        <begin position="3970"/>
        <end position="3992"/>
    </location>
</feature>
<feature type="region of interest" description="Disordered" evidence="1">
    <location>
        <begin position="4040"/>
        <end position="4158"/>
    </location>
</feature>
<feature type="compositionally biased region" description="Polar residues" evidence="1">
    <location>
        <begin position="1347"/>
        <end position="1357"/>
    </location>
</feature>
<evidence type="ECO:0000313" key="3">
    <source>
        <dbReference type="EMBL" id="TGZ65911.1"/>
    </source>
</evidence>
<dbReference type="GO" id="GO:0000124">
    <property type="term" value="C:SAGA complex"/>
    <property type="evidence" value="ECO:0007669"/>
    <property type="project" value="TreeGrafter"/>
</dbReference>
<feature type="region of interest" description="Disordered" evidence="1">
    <location>
        <begin position="2482"/>
        <end position="2527"/>
    </location>
</feature>